<dbReference type="AlphaFoldDB" id="A0A383DSJ8"/>
<dbReference type="SUPFAM" id="SSF48208">
    <property type="entry name" value="Six-hairpin glycosidases"/>
    <property type="match status" value="1"/>
</dbReference>
<dbReference type="PANTHER" id="PTHR42899:SF1">
    <property type="entry name" value="SPERMATOGENESIS-ASSOCIATED PROTEIN 20"/>
    <property type="match status" value="1"/>
</dbReference>
<protein>
    <recommendedName>
        <fullName evidence="2">Thioredoxin domain-containing protein</fullName>
    </recommendedName>
</protein>
<proteinExistence type="predicted"/>
<gene>
    <name evidence="1" type="ORF">METZ01_LOCUS499682</name>
</gene>
<dbReference type="Gene3D" id="1.50.10.20">
    <property type="match status" value="1"/>
</dbReference>
<accession>A0A383DSJ8</accession>
<dbReference type="PANTHER" id="PTHR42899">
    <property type="entry name" value="SPERMATOGENESIS-ASSOCIATED PROTEIN 20"/>
    <property type="match status" value="1"/>
</dbReference>
<evidence type="ECO:0000313" key="1">
    <source>
        <dbReference type="EMBL" id="SVE46828.1"/>
    </source>
</evidence>
<sequence>MLRHVWHHGDAEVLHMATLSLDRMAYGGMYDQLGGGFHRYSTDDRWLVPHFEKMLYDNALLAITYLEAVQLTGHEEYRRVATETLDWVVRDMQSPTGGYYSTLDADSEGEEGKFYVWEFEEIEALLGEQADAFCTVYNVTTSGNWESTNILNLAKPAAEFFDDLGVEPETLESSLNASRSLLLQARDRRIHPGLDDKILTDWNGLMIAAMAKGYRVLGDKRFLESAQQAADFAV</sequence>
<name>A0A383DSJ8_9ZZZZ</name>
<feature type="non-terminal residue" evidence="1">
    <location>
        <position position="234"/>
    </location>
</feature>
<evidence type="ECO:0008006" key="2">
    <source>
        <dbReference type="Google" id="ProtNLM"/>
    </source>
</evidence>
<dbReference type="InterPro" id="IPR008928">
    <property type="entry name" value="6-hairpin_glycosidase_sf"/>
</dbReference>
<dbReference type="EMBL" id="UINC01219384">
    <property type="protein sequence ID" value="SVE46828.1"/>
    <property type="molecule type" value="Genomic_DNA"/>
</dbReference>
<dbReference type="GO" id="GO:0005975">
    <property type="term" value="P:carbohydrate metabolic process"/>
    <property type="evidence" value="ECO:0007669"/>
    <property type="project" value="InterPro"/>
</dbReference>
<reference evidence="1" key="1">
    <citation type="submission" date="2018-05" db="EMBL/GenBank/DDBJ databases">
        <authorList>
            <person name="Lanie J.A."/>
            <person name="Ng W.-L."/>
            <person name="Kazmierczak K.M."/>
            <person name="Andrzejewski T.M."/>
            <person name="Davidsen T.M."/>
            <person name="Wayne K.J."/>
            <person name="Tettelin H."/>
            <person name="Glass J.I."/>
            <person name="Rusch D."/>
            <person name="Podicherti R."/>
            <person name="Tsui H.-C.T."/>
            <person name="Winkler M.E."/>
        </authorList>
    </citation>
    <scope>NUCLEOTIDE SEQUENCE</scope>
</reference>
<organism evidence="1">
    <name type="scientific">marine metagenome</name>
    <dbReference type="NCBI Taxonomy" id="408172"/>
    <lineage>
        <taxon>unclassified sequences</taxon>
        <taxon>metagenomes</taxon>
        <taxon>ecological metagenomes</taxon>
    </lineage>
</organism>
<dbReference type="InterPro" id="IPR024705">
    <property type="entry name" value="Ssp411"/>
</dbReference>